<evidence type="ECO:0000313" key="2">
    <source>
        <dbReference type="EMBL" id="NGM49967.1"/>
    </source>
</evidence>
<dbReference type="EMBL" id="JAAKGT010000004">
    <property type="protein sequence ID" value="NGM49967.1"/>
    <property type="molecule type" value="Genomic_DNA"/>
</dbReference>
<evidence type="ECO:0000256" key="1">
    <source>
        <dbReference type="SAM" id="SignalP"/>
    </source>
</evidence>
<reference evidence="2" key="1">
    <citation type="submission" date="2020-02" db="EMBL/GenBank/DDBJ databases">
        <authorList>
            <person name="Gao J."/>
            <person name="Sun J."/>
        </authorList>
    </citation>
    <scope>NUCLEOTIDE SEQUENCE</scope>
    <source>
        <strain evidence="2">602-2</strain>
    </source>
</reference>
<dbReference type="RefSeq" id="WP_165258371.1">
    <property type="nucleotide sequence ID" value="NZ_JAAKGT010000004.1"/>
</dbReference>
<name>A0A6G4QWX7_9CAUL</name>
<gene>
    <name evidence="2" type="ORF">G5B46_10150</name>
</gene>
<keyword evidence="1" id="KW-0732">Signal</keyword>
<organism evidence="2">
    <name type="scientific">Caulobacter sp. 602-2</name>
    <dbReference type="NCBI Taxonomy" id="2710887"/>
    <lineage>
        <taxon>Bacteria</taxon>
        <taxon>Pseudomonadati</taxon>
        <taxon>Pseudomonadota</taxon>
        <taxon>Alphaproteobacteria</taxon>
        <taxon>Caulobacterales</taxon>
        <taxon>Caulobacteraceae</taxon>
        <taxon>Caulobacter</taxon>
    </lineage>
</organism>
<dbReference type="AlphaFoldDB" id="A0A6G4QWX7"/>
<comment type="caution">
    <text evidence="2">The sequence shown here is derived from an EMBL/GenBank/DDBJ whole genome shotgun (WGS) entry which is preliminary data.</text>
</comment>
<accession>A0A6G4QWX7</accession>
<dbReference type="PROSITE" id="PS51257">
    <property type="entry name" value="PROKAR_LIPOPROTEIN"/>
    <property type="match status" value="1"/>
</dbReference>
<feature type="signal peptide" evidence="1">
    <location>
        <begin position="1"/>
        <end position="25"/>
    </location>
</feature>
<proteinExistence type="predicted"/>
<protein>
    <submittedName>
        <fullName evidence="2">Uncharacterized protein</fullName>
    </submittedName>
</protein>
<sequence>MFETMRRPAIALACTLTLGGCAVFAPPYDPTLDSKITTAYEGVAKLAAEAEMGLYVDKSTYPGKIESYADIQAALAVAAVRAASQPYAAKPAQKAIDIEVSLIKGCSAQVQGLAQLHQLQGIVPNTGATTAMMVSCDQAAKAVTAMK</sequence>
<feature type="chain" id="PRO_5026345744" evidence="1">
    <location>
        <begin position="26"/>
        <end position="147"/>
    </location>
</feature>